<evidence type="ECO:0000259" key="2">
    <source>
        <dbReference type="SMART" id="SM00829"/>
    </source>
</evidence>
<dbReference type="SMART" id="SM00829">
    <property type="entry name" value="PKS_ER"/>
    <property type="match status" value="1"/>
</dbReference>
<dbReference type="PANTHER" id="PTHR44154">
    <property type="entry name" value="QUINONE OXIDOREDUCTASE"/>
    <property type="match status" value="1"/>
</dbReference>
<keyword evidence="1" id="KW-0521">NADP</keyword>
<dbReference type="Proteomes" id="UP000051870">
    <property type="component" value="Unassembled WGS sequence"/>
</dbReference>
<dbReference type="InterPro" id="IPR051603">
    <property type="entry name" value="Zinc-ADH_QOR/CCCR"/>
</dbReference>
<dbReference type="InterPro" id="IPR036291">
    <property type="entry name" value="NAD(P)-bd_dom_sf"/>
</dbReference>
<evidence type="ECO:0000256" key="1">
    <source>
        <dbReference type="ARBA" id="ARBA00022857"/>
    </source>
</evidence>
<feature type="domain" description="Enoyl reductase (ER)" evidence="2">
    <location>
        <begin position="15"/>
        <end position="346"/>
    </location>
</feature>
<dbReference type="SUPFAM" id="SSF50129">
    <property type="entry name" value="GroES-like"/>
    <property type="match status" value="1"/>
</dbReference>
<dbReference type="GO" id="GO:0016491">
    <property type="term" value="F:oxidoreductase activity"/>
    <property type="evidence" value="ECO:0007669"/>
    <property type="project" value="UniProtKB-KW"/>
</dbReference>
<dbReference type="Pfam" id="PF13602">
    <property type="entry name" value="ADH_zinc_N_2"/>
    <property type="match status" value="1"/>
</dbReference>
<dbReference type="STRING" id="1715693.PH7735_00104"/>
<dbReference type="AlphaFoldDB" id="A0A0P1HZY3"/>
<sequence>MLPELMKGIYLTAHGGPEVLEWREDIPAPRPNAGQVLVRVLAAGVNNTDINTRIGWYASDVTGATDGGEVGEAGGHAGALAFPRIQGGDLCGRVVAVGDAVDLPIGARITCPINLPRPTKTAPTAYIALGSEKDGAFAEYCLVDAADVYDVSASPLSDVEIAAIPCAFGTAENLLTRAGVSEGQSVLITGASGGVGLAAVQLAALRGAVVTGQTTATKADVVRNAGATSILERGSDPAPACFDAVIDVVGGPAFATLIRALKPAGHYAVSGAIAGPIVEADLREIYLPDITLHGCTYQPPQVFARLVALMNEGKIRPLVSKTYDLCMIKEAQEDFMSKTFPGKLVLIPPQETA</sequence>
<dbReference type="InterPro" id="IPR020843">
    <property type="entry name" value="ER"/>
</dbReference>
<keyword evidence="4" id="KW-1185">Reference proteome</keyword>
<dbReference type="PANTHER" id="PTHR44154:SF1">
    <property type="entry name" value="QUINONE OXIDOREDUCTASE"/>
    <property type="match status" value="1"/>
</dbReference>
<dbReference type="Gene3D" id="3.90.180.10">
    <property type="entry name" value="Medium-chain alcohol dehydrogenases, catalytic domain"/>
    <property type="match status" value="1"/>
</dbReference>
<dbReference type="EC" id="1.1.1.-" evidence="3"/>
<organism evidence="3 4">
    <name type="scientific">Shimia thalassica</name>
    <dbReference type="NCBI Taxonomy" id="1715693"/>
    <lineage>
        <taxon>Bacteria</taxon>
        <taxon>Pseudomonadati</taxon>
        <taxon>Pseudomonadota</taxon>
        <taxon>Alphaproteobacteria</taxon>
        <taxon>Rhodobacterales</taxon>
        <taxon>Roseobacteraceae</taxon>
    </lineage>
</organism>
<dbReference type="InterPro" id="IPR013154">
    <property type="entry name" value="ADH-like_N"/>
</dbReference>
<evidence type="ECO:0000313" key="4">
    <source>
        <dbReference type="Proteomes" id="UP000051870"/>
    </source>
</evidence>
<dbReference type="Pfam" id="PF08240">
    <property type="entry name" value="ADH_N"/>
    <property type="match status" value="1"/>
</dbReference>
<dbReference type="Gene3D" id="3.40.50.720">
    <property type="entry name" value="NAD(P)-binding Rossmann-like Domain"/>
    <property type="match status" value="1"/>
</dbReference>
<dbReference type="EMBL" id="CYTW01000001">
    <property type="protein sequence ID" value="CUJ82053.1"/>
    <property type="molecule type" value="Genomic_DNA"/>
</dbReference>
<reference evidence="4" key="1">
    <citation type="submission" date="2015-09" db="EMBL/GenBank/DDBJ databases">
        <authorList>
            <person name="Rodrigo-Torres Lidia"/>
            <person name="Arahal R.David."/>
        </authorList>
    </citation>
    <scope>NUCLEOTIDE SEQUENCE [LARGE SCALE GENOMIC DNA]</scope>
    <source>
        <strain evidence="4">CECT 7735</strain>
    </source>
</reference>
<gene>
    <name evidence="3" type="primary">yjjN_1</name>
    <name evidence="3" type="ORF">PH7735_00104</name>
</gene>
<dbReference type="SUPFAM" id="SSF51735">
    <property type="entry name" value="NAD(P)-binding Rossmann-fold domains"/>
    <property type="match status" value="1"/>
</dbReference>
<proteinExistence type="predicted"/>
<dbReference type="CDD" id="cd08274">
    <property type="entry name" value="MDR9"/>
    <property type="match status" value="1"/>
</dbReference>
<keyword evidence="3" id="KW-0560">Oxidoreductase</keyword>
<dbReference type="InterPro" id="IPR011032">
    <property type="entry name" value="GroES-like_sf"/>
</dbReference>
<accession>A0A0P1HZY3</accession>
<protein>
    <submittedName>
        <fullName evidence="3">Putative L-galactonate oxidoreductase</fullName>
        <ecNumber evidence="3">1.1.1.-</ecNumber>
    </submittedName>
</protein>
<name>A0A0P1HZY3_9RHOB</name>
<evidence type="ECO:0000313" key="3">
    <source>
        <dbReference type="EMBL" id="CUJ82053.1"/>
    </source>
</evidence>